<protein>
    <recommendedName>
        <fullName evidence="4">LppC family lipoprotein</fullName>
    </recommendedName>
</protein>
<dbReference type="EMBL" id="DNAA01000229">
    <property type="protein sequence ID" value="HBA09804.1"/>
    <property type="molecule type" value="Genomic_DNA"/>
</dbReference>
<dbReference type="GO" id="GO:0030234">
    <property type="term" value="F:enzyme regulator activity"/>
    <property type="evidence" value="ECO:0007669"/>
    <property type="project" value="TreeGrafter"/>
</dbReference>
<proteinExistence type="predicted"/>
<evidence type="ECO:0000256" key="1">
    <source>
        <dbReference type="ARBA" id="ARBA00023136"/>
    </source>
</evidence>
<dbReference type="Pfam" id="PF04348">
    <property type="entry name" value="LppC"/>
    <property type="match status" value="1"/>
</dbReference>
<dbReference type="AlphaFoldDB" id="A0A351RCN3"/>
<dbReference type="PANTHER" id="PTHR38038">
    <property type="entry name" value="PENICILLIN-BINDING PROTEIN ACTIVATOR LPOA"/>
    <property type="match status" value="1"/>
</dbReference>
<evidence type="ECO:0000313" key="2">
    <source>
        <dbReference type="EMBL" id="HBA09804.1"/>
    </source>
</evidence>
<dbReference type="InterPro" id="IPR028082">
    <property type="entry name" value="Peripla_BP_I"/>
</dbReference>
<dbReference type="InterPro" id="IPR007443">
    <property type="entry name" value="LpoA"/>
</dbReference>
<dbReference type="GO" id="GO:0009252">
    <property type="term" value="P:peptidoglycan biosynthetic process"/>
    <property type="evidence" value="ECO:0007669"/>
    <property type="project" value="TreeGrafter"/>
</dbReference>
<feature type="non-terminal residue" evidence="2">
    <location>
        <position position="1"/>
    </location>
</feature>
<keyword evidence="1" id="KW-0472">Membrane</keyword>
<evidence type="ECO:0008006" key="4">
    <source>
        <dbReference type="Google" id="ProtNLM"/>
    </source>
</evidence>
<evidence type="ECO:0000313" key="3">
    <source>
        <dbReference type="Proteomes" id="UP000264313"/>
    </source>
</evidence>
<comment type="caution">
    <text evidence="2">The sequence shown here is derived from an EMBL/GenBank/DDBJ whole genome shotgun (WGS) entry which is preliminary data.</text>
</comment>
<accession>A0A351RCN3</accession>
<dbReference type="Proteomes" id="UP000264313">
    <property type="component" value="Unassembled WGS sequence"/>
</dbReference>
<name>A0A351RCN3_9PROT</name>
<reference evidence="2 3" key="1">
    <citation type="journal article" date="2018" name="Nat. Biotechnol.">
        <title>A standardized bacterial taxonomy based on genome phylogeny substantially revises the tree of life.</title>
        <authorList>
            <person name="Parks D.H."/>
            <person name="Chuvochina M."/>
            <person name="Waite D.W."/>
            <person name="Rinke C."/>
            <person name="Skarshewski A."/>
            <person name="Chaumeil P.A."/>
            <person name="Hugenholtz P."/>
        </authorList>
    </citation>
    <scope>NUCLEOTIDE SEQUENCE [LARGE SCALE GENOMIC DNA]</scope>
    <source>
        <strain evidence="2">UBA9958</strain>
    </source>
</reference>
<dbReference type="SUPFAM" id="SSF53822">
    <property type="entry name" value="Periplasmic binding protein-like I"/>
    <property type="match status" value="1"/>
</dbReference>
<dbReference type="PANTHER" id="PTHR38038:SF1">
    <property type="entry name" value="PENICILLIN-BINDING PROTEIN ACTIVATOR LPOA"/>
    <property type="match status" value="1"/>
</dbReference>
<organism evidence="2 3">
    <name type="scientific">Methylotenera mobilis</name>
    <dbReference type="NCBI Taxonomy" id="359408"/>
    <lineage>
        <taxon>Bacteria</taxon>
        <taxon>Pseudomonadati</taxon>
        <taxon>Pseudomonadota</taxon>
        <taxon>Betaproteobacteria</taxon>
        <taxon>Nitrosomonadales</taxon>
        <taxon>Methylophilaceae</taxon>
        <taxon>Methylotenera</taxon>
    </lineage>
</organism>
<sequence>NSIQYHANKQQTLTIGLHLNNEAEQLVKFATSNGISHVAILTTEDENSVALLKHFSAAWQKAFNLNENHDNFNIITLPKHLAVNDPSLLDIQTKISAKPHDMLLLALPAADARIIKPFLNVGTPTVAFSNLHDTSTDIALHAVRFVEIPFLLQPNAEFTKHQNSITQLNSNELLRWYALGVDALSILVATQHPSEKEVIINGLTGQISINPPAITRQPSMARYTYEGITKE</sequence>
<dbReference type="Gene3D" id="3.40.50.2300">
    <property type="match status" value="1"/>
</dbReference>
<dbReference type="GO" id="GO:0031241">
    <property type="term" value="C:periplasmic side of cell outer membrane"/>
    <property type="evidence" value="ECO:0007669"/>
    <property type="project" value="TreeGrafter"/>
</dbReference>
<dbReference type="STRING" id="1132855.GCA_000384255_00619"/>
<gene>
    <name evidence="2" type="ORF">DCW48_09870</name>
</gene>